<comment type="caution">
    <text evidence="1">The sequence shown here is derived from an EMBL/GenBank/DDBJ whole genome shotgun (WGS) entry which is preliminary data.</text>
</comment>
<gene>
    <name evidence="1" type="ORF">K488DRAFT_84984</name>
</gene>
<reference evidence="1" key="1">
    <citation type="submission" date="2021-02" db="EMBL/GenBank/DDBJ databases">
        <authorList>
            <consortium name="DOE Joint Genome Institute"/>
            <person name="Ahrendt S."/>
            <person name="Looney B.P."/>
            <person name="Miyauchi S."/>
            <person name="Morin E."/>
            <person name="Drula E."/>
            <person name="Courty P.E."/>
            <person name="Chicoki N."/>
            <person name="Fauchery L."/>
            <person name="Kohler A."/>
            <person name="Kuo A."/>
            <person name="Labutti K."/>
            <person name="Pangilinan J."/>
            <person name="Lipzen A."/>
            <person name="Riley R."/>
            <person name="Andreopoulos W."/>
            <person name="He G."/>
            <person name="Johnson J."/>
            <person name="Barry K.W."/>
            <person name="Grigoriev I.V."/>
            <person name="Nagy L."/>
            <person name="Hibbett D."/>
            <person name="Henrissat B."/>
            <person name="Matheny P.B."/>
            <person name="Labbe J."/>
            <person name="Martin F."/>
        </authorList>
    </citation>
    <scope>NUCLEOTIDE SEQUENCE</scope>
    <source>
        <strain evidence="1">EC-137</strain>
    </source>
</reference>
<dbReference type="Proteomes" id="UP000814128">
    <property type="component" value="Unassembled WGS sequence"/>
</dbReference>
<evidence type="ECO:0000313" key="2">
    <source>
        <dbReference type="Proteomes" id="UP000814128"/>
    </source>
</evidence>
<name>A0ACB8QP21_9AGAM</name>
<dbReference type="EMBL" id="MU273521">
    <property type="protein sequence ID" value="KAI0033378.1"/>
    <property type="molecule type" value="Genomic_DNA"/>
</dbReference>
<keyword evidence="2" id="KW-1185">Reference proteome</keyword>
<sequence>MPYAPGIPDDVIRFTGPLILGFMFNWLLFGVLSAQVYYYSLHFRKDRKYIKWVVYGLWLWELAQSCVAGRDAFAFFGRGWGDPDIPLSAQYLWVEIPLMSGVINMTVQMFYAWRIHVLSKSYILPGLVTVIALLCGSSGIATGIYVAVDLKSSNVNLQSRADVVTELWLISGAVADIIICSYMLTWYWRTRRVLTFGATEDLITRTIRLSVASGLLTATIATIAAALFLGVQPSYFHMTPDLILGKLYSNSLVAHLNHRYRGHEESSLSYSVDEDRLARRFPHAQTTSVKLTSPHTASTDARRGQTITVTIDTQKEVHDDGIPMKSFSEPAREEDPEYGKPAILAD</sequence>
<proteinExistence type="predicted"/>
<reference evidence="1" key="2">
    <citation type="journal article" date="2022" name="New Phytol.">
        <title>Evolutionary transition to the ectomycorrhizal habit in the genomes of a hyperdiverse lineage of mushroom-forming fungi.</title>
        <authorList>
            <person name="Looney B."/>
            <person name="Miyauchi S."/>
            <person name="Morin E."/>
            <person name="Drula E."/>
            <person name="Courty P.E."/>
            <person name="Kohler A."/>
            <person name="Kuo A."/>
            <person name="LaButti K."/>
            <person name="Pangilinan J."/>
            <person name="Lipzen A."/>
            <person name="Riley R."/>
            <person name="Andreopoulos W."/>
            <person name="He G."/>
            <person name="Johnson J."/>
            <person name="Nolan M."/>
            <person name="Tritt A."/>
            <person name="Barry K.W."/>
            <person name="Grigoriev I.V."/>
            <person name="Nagy L.G."/>
            <person name="Hibbett D."/>
            <person name="Henrissat B."/>
            <person name="Matheny P.B."/>
            <person name="Labbe J."/>
            <person name="Martin F.M."/>
        </authorList>
    </citation>
    <scope>NUCLEOTIDE SEQUENCE</scope>
    <source>
        <strain evidence="1">EC-137</strain>
    </source>
</reference>
<organism evidence="1 2">
    <name type="scientific">Vararia minispora EC-137</name>
    <dbReference type="NCBI Taxonomy" id="1314806"/>
    <lineage>
        <taxon>Eukaryota</taxon>
        <taxon>Fungi</taxon>
        <taxon>Dikarya</taxon>
        <taxon>Basidiomycota</taxon>
        <taxon>Agaricomycotina</taxon>
        <taxon>Agaricomycetes</taxon>
        <taxon>Russulales</taxon>
        <taxon>Lachnocladiaceae</taxon>
        <taxon>Vararia</taxon>
    </lineage>
</organism>
<evidence type="ECO:0000313" key="1">
    <source>
        <dbReference type="EMBL" id="KAI0033378.1"/>
    </source>
</evidence>
<protein>
    <submittedName>
        <fullName evidence="1">Uncharacterized protein</fullName>
    </submittedName>
</protein>
<accession>A0ACB8QP21</accession>